<keyword evidence="2" id="KW-1133">Transmembrane helix</keyword>
<feature type="transmembrane region" description="Helical" evidence="2">
    <location>
        <begin position="1018"/>
        <end position="1040"/>
    </location>
</feature>
<feature type="transmembrane region" description="Helical" evidence="2">
    <location>
        <begin position="418"/>
        <end position="436"/>
    </location>
</feature>
<evidence type="ECO:0000313" key="4">
    <source>
        <dbReference type="Proteomes" id="UP000319342"/>
    </source>
</evidence>
<feature type="transmembrane region" description="Helical" evidence="2">
    <location>
        <begin position="946"/>
        <end position="964"/>
    </location>
</feature>
<keyword evidence="2" id="KW-0472">Membrane</keyword>
<feature type="transmembrane region" description="Helical" evidence="2">
    <location>
        <begin position="467"/>
        <end position="484"/>
    </location>
</feature>
<evidence type="ECO:0000313" key="3">
    <source>
        <dbReference type="EMBL" id="QDU84501.1"/>
    </source>
</evidence>
<feature type="transmembrane region" description="Helical" evidence="2">
    <location>
        <begin position="910"/>
        <end position="931"/>
    </location>
</feature>
<evidence type="ECO:0000256" key="1">
    <source>
        <dbReference type="SAM" id="MobiDB-lite"/>
    </source>
</evidence>
<feature type="transmembrane region" description="Helical" evidence="2">
    <location>
        <begin position="328"/>
        <end position="346"/>
    </location>
</feature>
<dbReference type="InterPro" id="IPR019286">
    <property type="entry name" value="DUF2339_TM"/>
</dbReference>
<feature type="transmembrane region" description="Helical" evidence="2">
    <location>
        <begin position="678"/>
        <end position="697"/>
    </location>
</feature>
<organism evidence="3 4">
    <name type="scientific">Rohdeia mirabilis</name>
    <dbReference type="NCBI Taxonomy" id="2528008"/>
    <lineage>
        <taxon>Bacteria</taxon>
        <taxon>Pseudomonadati</taxon>
        <taxon>Planctomycetota</taxon>
        <taxon>Planctomycetia</taxon>
        <taxon>Planctomycetia incertae sedis</taxon>
        <taxon>Rohdeia</taxon>
    </lineage>
</organism>
<dbReference type="OrthoDB" id="5422830at2"/>
<feature type="transmembrane region" description="Helical" evidence="2">
    <location>
        <begin position="252"/>
        <end position="272"/>
    </location>
</feature>
<dbReference type="RefSeq" id="WP_145186162.1">
    <property type="nucleotide sequence ID" value="NZ_CP036290.1"/>
</dbReference>
<feature type="transmembrane region" description="Helical" evidence="2">
    <location>
        <begin position="379"/>
        <end position="398"/>
    </location>
</feature>
<feature type="transmembrane region" description="Helical" evidence="2">
    <location>
        <begin position="543"/>
        <end position="563"/>
    </location>
</feature>
<feature type="region of interest" description="Disordered" evidence="1">
    <location>
        <begin position="42"/>
        <end position="87"/>
    </location>
</feature>
<dbReference type="EMBL" id="CP036290">
    <property type="protein sequence ID" value="QDU84501.1"/>
    <property type="molecule type" value="Genomic_DNA"/>
</dbReference>
<feature type="transmembrane region" description="Helical" evidence="2">
    <location>
        <begin position="829"/>
        <end position="850"/>
    </location>
</feature>
<name>A0A518CZ49_9BACT</name>
<feature type="transmembrane region" description="Helical" evidence="2">
    <location>
        <begin position="757"/>
        <end position="778"/>
    </location>
</feature>
<feature type="transmembrane region" description="Helical" evidence="2">
    <location>
        <begin position="730"/>
        <end position="751"/>
    </location>
</feature>
<feature type="transmembrane region" description="Helical" evidence="2">
    <location>
        <begin position="353"/>
        <end position="373"/>
    </location>
</feature>
<feature type="transmembrane region" description="Helical" evidence="2">
    <location>
        <begin position="575"/>
        <end position="595"/>
    </location>
</feature>
<dbReference type="PANTHER" id="PTHR38434">
    <property type="entry name" value="BLL2549 PROTEIN"/>
    <property type="match status" value="1"/>
</dbReference>
<dbReference type="PANTHER" id="PTHR38434:SF1">
    <property type="entry name" value="BLL2549 PROTEIN"/>
    <property type="match status" value="1"/>
</dbReference>
<feature type="transmembrane region" description="Helical" evidence="2">
    <location>
        <begin position="305"/>
        <end position="322"/>
    </location>
</feature>
<evidence type="ECO:0008006" key="5">
    <source>
        <dbReference type="Google" id="ProtNLM"/>
    </source>
</evidence>
<feature type="transmembrane region" description="Helical" evidence="2">
    <location>
        <begin position="278"/>
        <end position="298"/>
    </location>
</feature>
<keyword evidence="2" id="KW-0812">Transmembrane</keyword>
<gene>
    <name evidence="3" type="ORF">Pla163_16110</name>
</gene>
<feature type="transmembrane region" description="Helical" evidence="2">
    <location>
        <begin position="703"/>
        <end position="723"/>
    </location>
</feature>
<proteinExistence type="predicted"/>
<reference evidence="3 4" key="1">
    <citation type="submission" date="2019-02" db="EMBL/GenBank/DDBJ databases">
        <title>Deep-cultivation of Planctomycetes and their phenomic and genomic characterization uncovers novel biology.</title>
        <authorList>
            <person name="Wiegand S."/>
            <person name="Jogler M."/>
            <person name="Boedeker C."/>
            <person name="Pinto D."/>
            <person name="Vollmers J."/>
            <person name="Rivas-Marin E."/>
            <person name="Kohn T."/>
            <person name="Peeters S.H."/>
            <person name="Heuer A."/>
            <person name="Rast P."/>
            <person name="Oberbeckmann S."/>
            <person name="Bunk B."/>
            <person name="Jeske O."/>
            <person name="Meyerdierks A."/>
            <person name="Storesund J.E."/>
            <person name="Kallscheuer N."/>
            <person name="Luecker S."/>
            <person name="Lage O.M."/>
            <person name="Pohl T."/>
            <person name="Merkel B.J."/>
            <person name="Hornburger P."/>
            <person name="Mueller R.-W."/>
            <person name="Bruemmer F."/>
            <person name="Labrenz M."/>
            <person name="Spormann A.M."/>
            <person name="Op den Camp H."/>
            <person name="Overmann J."/>
            <person name="Amann R."/>
            <person name="Jetten M.S.M."/>
            <person name="Mascher T."/>
            <person name="Medema M.H."/>
            <person name="Devos D.P."/>
            <person name="Kaster A.-K."/>
            <person name="Ovreas L."/>
            <person name="Rohde M."/>
            <person name="Galperin M.Y."/>
            <person name="Jogler C."/>
        </authorList>
    </citation>
    <scope>NUCLEOTIDE SEQUENCE [LARGE SCALE GENOMIC DNA]</scope>
    <source>
        <strain evidence="3 4">Pla163</strain>
    </source>
</reference>
<dbReference type="Proteomes" id="UP000319342">
    <property type="component" value="Chromosome"/>
</dbReference>
<dbReference type="Pfam" id="PF10101">
    <property type="entry name" value="DUF2339"/>
    <property type="match status" value="2"/>
</dbReference>
<evidence type="ECO:0000256" key="2">
    <source>
        <dbReference type="SAM" id="Phobius"/>
    </source>
</evidence>
<feature type="transmembrane region" description="Helical" evidence="2">
    <location>
        <begin position="885"/>
        <end position="903"/>
    </location>
</feature>
<accession>A0A518CZ49</accession>
<feature type="transmembrane region" description="Helical" evidence="2">
    <location>
        <begin position="629"/>
        <end position="650"/>
    </location>
</feature>
<feature type="transmembrane region" description="Helical" evidence="2">
    <location>
        <begin position="1047"/>
        <end position="1065"/>
    </location>
</feature>
<protein>
    <recommendedName>
        <fullName evidence="5">DUF2339 domain-containing protein</fullName>
    </recommendedName>
</protein>
<feature type="transmembrane region" description="Helical" evidence="2">
    <location>
        <begin position="442"/>
        <end position="460"/>
    </location>
</feature>
<feature type="transmembrane region" description="Helical" evidence="2">
    <location>
        <begin position="191"/>
        <end position="213"/>
    </location>
</feature>
<feature type="transmembrane region" description="Helical" evidence="2">
    <location>
        <begin position="980"/>
        <end position="1003"/>
    </location>
</feature>
<keyword evidence="4" id="KW-1185">Reference proteome</keyword>
<feature type="transmembrane region" description="Helical" evidence="2">
    <location>
        <begin position="602"/>
        <end position="623"/>
    </location>
</feature>
<feature type="transmembrane region" description="Helical" evidence="2">
    <location>
        <begin position="862"/>
        <end position="879"/>
    </location>
</feature>
<feature type="transmembrane region" description="Helical" evidence="2">
    <location>
        <begin position="1077"/>
        <end position="1094"/>
    </location>
</feature>
<dbReference type="AlphaFoldDB" id="A0A518CZ49"/>
<sequence>MILVLLYAATALLLFPVALALAIRAHGNATRLDRRVSALEREARTARGANRDAESSGRASTSARTHGTDDSPPGAIDEPVTVAHGGVGFDASADESVEDHAFTGDDAVDEPAVHEATAEPATAARTLAEIHADFAYRSGAVSGATDDGGSTPSIDRETGDLPRSGARAATERPPLHIERRPCAPPIEWERWLGVRGAALLGGIAAALAGLFFYRHAVEQGWITEVRRLAGGIGVGLSMIVVGDRVRPRGYRYAPEALLGAGLVVLYGAFWAASERYGLWPQLASFAAMGLNTALACWLSLRHGSRLIATLALIGGFATPFVVRLDGESPVGLFGYVLLLDLALLFVTSRKRAWSFLVPLALAGTTLVQASWTLRELDATTAAFGLVMLGAFGALFFWVTLERDRDHPDQRDQTSTWTLVGSVFVPFSFALYFATRVDLGERLWPLGILVNVLVAGACVCARDPRLSLASFGAVCSATAVYATWAAGRAASGLDLELVLHLLLLAAVPLVALELERRRVGRGTDSVTGTQIDRPRIPGVAGTTLRGRALVIAVLGAVLGAFGLLQQSIWNGTAADLWPAALVLALLLGVCARASLATASQREFGPVGVAVVTLGVVRLAFLHASPSGAQLSLASVALVTTGFALALVALAFGRSDHSGSLEHDGRTPSAVESSKSRAQAVVRAGIFVAVLFSALPIAARGRDWSTGQLVVLELILLAIALASLARVRLGAASGFVAVLLPLALLSVTAAAWPTSTTEAGLVLGFAIVGAVLTAAFVLLGSRIAERAPSTAQDESHTLEGFGARAHLGLTAALGLIALADVIPTSVLAPSWRFPLAFLPLAALATLVAHGAARLARTHRLSPDPWRTHSGLVAVLVGATLGLHVDRFPAATTPALVALCLTVVLRRTGDRRFVPLIASAVVIATVALVGALALGRPLVAGAHWLVDELAYTHLVPAAAALFLAHGLRPNSRRPPFDARRPRAIAGACGALIGFIWISLCVVRLYVEAGDPLTIPTASDQAAHLALSTSWAGYALVLLAVGTFTGERAAGARWASLIVLLVAIAKVFLYDLGDLDGLRRVASLGGLALTLLVVSFGYQRFVFGIARDEPPGASDGNGDGASK</sequence>
<feature type="transmembrane region" description="Helical" evidence="2">
    <location>
        <begin position="799"/>
        <end position="817"/>
    </location>
</feature>
<feature type="compositionally biased region" description="Basic and acidic residues" evidence="1">
    <location>
        <begin position="42"/>
        <end position="55"/>
    </location>
</feature>
<feature type="region of interest" description="Disordered" evidence="1">
    <location>
        <begin position="141"/>
        <end position="171"/>
    </location>
</feature>
<feature type="transmembrane region" description="Helical" evidence="2">
    <location>
        <begin position="496"/>
        <end position="513"/>
    </location>
</feature>